<gene>
    <name evidence="1" type="ORF">BO82DRAFT_353597</name>
</gene>
<protein>
    <submittedName>
        <fullName evidence="1">Uncharacterized protein</fullName>
    </submittedName>
</protein>
<dbReference type="GeneID" id="37137738"/>
<evidence type="ECO:0000313" key="1">
    <source>
        <dbReference type="EMBL" id="PYH82630.1"/>
    </source>
</evidence>
<dbReference type="EMBL" id="KZ821694">
    <property type="protein sequence ID" value="PYH82630.1"/>
    <property type="molecule type" value="Genomic_DNA"/>
</dbReference>
<dbReference type="AlphaFoldDB" id="A0A319CDU5"/>
<dbReference type="OrthoDB" id="4922812at2759"/>
<dbReference type="VEuPathDB" id="FungiDB:BO82DRAFT_353597"/>
<dbReference type="Proteomes" id="UP000248340">
    <property type="component" value="Unassembled WGS sequence"/>
</dbReference>
<name>A0A319CDU5_9EURO</name>
<keyword evidence="2" id="KW-1185">Reference proteome</keyword>
<proteinExistence type="predicted"/>
<dbReference type="RefSeq" id="XP_025492830.1">
    <property type="nucleotide sequence ID" value="XM_025634997.1"/>
</dbReference>
<evidence type="ECO:0000313" key="2">
    <source>
        <dbReference type="Proteomes" id="UP000248340"/>
    </source>
</evidence>
<organism evidence="1 2">
    <name type="scientific">Aspergillus uvarum CBS 121591</name>
    <dbReference type="NCBI Taxonomy" id="1448315"/>
    <lineage>
        <taxon>Eukaryota</taxon>
        <taxon>Fungi</taxon>
        <taxon>Dikarya</taxon>
        <taxon>Ascomycota</taxon>
        <taxon>Pezizomycotina</taxon>
        <taxon>Eurotiomycetes</taxon>
        <taxon>Eurotiomycetidae</taxon>
        <taxon>Eurotiales</taxon>
        <taxon>Aspergillaceae</taxon>
        <taxon>Aspergillus</taxon>
        <taxon>Aspergillus subgen. Circumdati</taxon>
    </lineage>
</organism>
<accession>A0A319CDU5</accession>
<sequence>MMLSIASILSQIPQHPEQIDLLQHTLLYLVIIFYHSQYHAPSYHVKFSKHKLVLSLHIGTGLFEVFEYRLRRVQLAHDRILPSELDVVSCLVWSATSLQLVKTLRRGDPQTTRPPYQAGAILRPVVCVLAYLLQSPDLHRLSIYALDSFVYARVFIFFFHYTPYLRPRPDEQAKASTVEKHLVTGLQRLGFAELQELRRVTNQQALKKPLTDDYVSSSEASG</sequence>
<reference evidence="1 2" key="1">
    <citation type="submission" date="2016-12" db="EMBL/GenBank/DDBJ databases">
        <title>The genomes of Aspergillus section Nigri reveals drivers in fungal speciation.</title>
        <authorList>
            <consortium name="DOE Joint Genome Institute"/>
            <person name="Vesth T.C."/>
            <person name="Nybo J."/>
            <person name="Theobald S."/>
            <person name="Brandl J."/>
            <person name="Frisvad J.C."/>
            <person name="Nielsen K.F."/>
            <person name="Lyhne E.K."/>
            <person name="Kogle M.E."/>
            <person name="Kuo A."/>
            <person name="Riley R."/>
            <person name="Clum A."/>
            <person name="Nolan M."/>
            <person name="Lipzen A."/>
            <person name="Salamov A."/>
            <person name="Henrissat B."/>
            <person name="Wiebenga A."/>
            <person name="De Vries R.P."/>
            <person name="Grigoriev I.V."/>
            <person name="Mortensen U.H."/>
            <person name="Andersen M.R."/>
            <person name="Baker S.E."/>
        </authorList>
    </citation>
    <scope>NUCLEOTIDE SEQUENCE [LARGE SCALE GENOMIC DNA]</scope>
    <source>
        <strain evidence="1 2">CBS 121591</strain>
    </source>
</reference>